<evidence type="ECO:0000313" key="3">
    <source>
        <dbReference type="Proteomes" id="UP000826550"/>
    </source>
</evidence>
<keyword evidence="1" id="KW-0472">Membrane</keyword>
<accession>A0ABX8W6A7</accession>
<dbReference type="RefSeq" id="WP_220220045.1">
    <property type="nucleotide sequence ID" value="NZ_CP048268.1"/>
</dbReference>
<feature type="transmembrane region" description="Helical" evidence="1">
    <location>
        <begin position="28"/>
        <end position="50"/>
    </location>
</feature>
<reference evidence="2 3" key="1">
    <citation type="submission" date="2020-01" db="EMBL/GenBank/DDBJ databases">
        <title>Vast differences in strain-level diversity in the gut microbiota of two closely related honey bee species.</title>
        <authorList>
            <person name="Ellegaard K.M."/>
            <person name="Suenami S."/>
            <person name="Miyazaki R."/>
            <person name="Engel P."/>
        </authorList>
    </citation>
    <scope>NUCLEOTIDE SEQUENCE [LARGE SCALE GENOMIC DNA]</scope>
    <source>
        <strain evidence="2 3">ESL0416</strain>
    </source>
</reference>
<dbReference type="Proteomes" id="UP000826550">
    <property type="component" value="Chromosome"/>
</dbReference>
<feature type="transmembrane region" description="Helical" evidence="1">
    <location>
        <begin position="71"/>
        <end position="90"/>
    </location>
</feature>
<dbReference type="EMBL" id="CP048268">
    <property type="protein sequence ID" value="QYN53305.1"/>
    <property type="molecule type" value="Genomic_DNA"/>
</dbReference>
<organism evidence="2 3">
    <name type="scientific">Lactobacillus panisapium</name>
    <dbReference type="NCBI Taxonomy" id="2012495"/>
    <lineage>
        <taxon>Bacteria</taxon>
        <taxon>Bacillati</taxon>
        <taxon>Bacillota</taxon>
        <taxon>Bacilli</taxon>
        <taxon>Lactobacillales</taxon>
        <taxon>Lactobacillaceae</taxon>
        <taxon>Lactobacillus</taxon>
    </lineage>
</organism>
<keyword evidence="3" id="KW-1185">Reference proteome</keyword>
<keyword evidence="1" id="KW-0812">Transmembrane</keyword>
<name>A0ABX8W6A7_9LACO</name>
<keyword evidence="1" id="KW-1133">Transmembrane helix</keyword>
<evidence type="ECO:0000256" key="1">
    <source>
        <dbReference type="SAM" id="Phobius"/>
    </source>
</evidence>
<protein>
    <recommendedName>
        <fullName evidence="4">Cell division protein</fullName>
    </recommendedName>
</protein>
<evidence type="ECO:0000313" key="2">
    <source>
        <dbReference type="EMBL" id="QYN53305.1"/>
    </source>
</evidence>
<evidence type="ECO:0008006" key="4">
    <source>
        <dbReference type="Google" id="ProtNLM"/>
    </source>
</evidence>
<sequence length="166" mass="20021">MNHKNKIELVEDDYFNSSNWQLKAKQTAIALVGWLGVILPFFFLMLPLWLPQARHALPFNYYHRIIIPLKFLARFFDEYFVIIALLYFSLTEWNNYRFSSTWTRRVAINTHRCDVRKELIENAWTDKFGNLQKRQQDSFYTVKKEQNLEPYFAQLLFVKGDDHQCT</sequence>
<proteinExistence type="predicted"/>
<gene>
    <name evidence="2" type="ORF">GYM71_07690</name>
</gene>